<dbReference type="PANTHER" id="PTHR31302">
    <property type="entry name" value="TRANSMEMBRANE PROTEIN WITH METALLOPHOSPHOESTERASE DOMAIN-RELATED"/>
    <property type="match status" value="1"/>
</dbReference>
<proteinExistence type="predicted"/>
<keyword evidence="7" id="KW-1185">Reference proteome</keyword>
<dbReference type="RefSeq" id="WP_106586403.1">
    <property type="nucleotide sequence ID" value="NZ_PYGA01000029.1"/>
</dbReference>
<dbReference type="GO" id="GO:0046872">
    <property type="term" value="F:metal ion binding"/>
    <property type="evidence" value="ECO:0007669"/>
    <property type="project" value="UniProtKB-KW"/>
</dbReference>
<evidence type="ECO:0000256" key="1">
    <source>
        <dbReference type="ARBA" id="ARBA00022723"/>
    </source>
</evidence>
<dbReference type="PANTHER" id="PTHR31302:SF31">
    <property type="entry name" value="PHOSPHODIESTERASE YAEI"/>
    <property type="match status" value="1"/>
</dbReference>
<evidence type="ECO:0000313" key="7">
    <source>
        <dbReference type="Proteomes" id="UP000240542"/>
    </source>
</evidence>
<keyword evidence="1" id="KW-0479">Metal-binding</keyword>
<evidence type="ECO:0000256" key="2">
    <source>
        <dbReference type="ARBA" id="ARBA00022801"/>
    </source>
</evidence>
<dbReference type="SUPFAM" id="SSF56300">
    <property type="entry name" value="Metallo-dependent phosphatases"/>
    <property type="match status" value="1"/>
</dbReference>
<keyword evidence="4" id="KW-0812">Transmembrane</keyword>
<feature type="compositionally biased region" description="Low complexity" evidence="3">
    <location>
        <begin position="565"/>
        <end position="575"/>
    </location>
</feature>
<feature type="compositionally biased region" description="Basic and acidic residues" evidence="3">
    <location>
        <begin position="494"/>
        <end position="503"/>
    </location>
</feature>
<dbReference type="InterPro" id="IPR004843">
    <property type="entry name" value="Calcineurin-like_PHP"/>
</dbReference>
<dbReference type="InterPro" id="IPR051158">
    <property type="entry name" value="Metallophosphoesterase_sf"/>
</dbReference>
<accession>A0A2P8CUU9</accession>
<comment type="caution">
    <text evidence="6">The sequence shown here is derived from an EMBL/GenBank/DDBJ whole genome shotgun (WGS) entry which is preliminary data.</text>
</comment>
<feature type="compositionally biased region" description="Low complexity" evidence="3">
    <location>
        <begin position="506"/>
        <end position="522"/>
    </location>
</feature>
<dbReference type="Proteomes" id="UP000240542">
    <property type="component" value="Unassembled WGS sequence"/>
</dbReference>
<feature type="domain" description="Calcineurin-like phosphoesterase" evidence="5">
    <location>
        <begin position="260"/>
        <end position="423"/>
    </location>
</feature>
<dbReference type="InterPro" id="IPR029052">
    <property type="entry name" value="Metallo-depent_PP-like"/>
</dbReference>
<name>A0A2P8CUU9_9ACTN</name>
<evidence type="ECO:0000256" key="3">
    <source>
        <dbReference type="SAM" id="MobiDB-lite"/>
    </source>
</evidence>
<keyword evidence="2" id="KW-0378">Hydrolase</keyword>
<feature type="transmembrane region" description="Helical" evidence="4">
    <location>
        <begin position="41"/>
        <end position="61"/>
    </location>
</feature>
<keyword evidence="4" id="KW-0472">Membrane</keyword>
<gene>
    <name evidence="6" type="ORF">CLV63_12937</name>
</gene>
<feature type="transmembrane region" description="Helical" evidence="4">
    <location>
        <begin position="174"/>
        <end position="195"/>
    </location>
</feature>
<dbReference type="GO" id="GO:0009245">
    <property type="term" value="P:lipid A biosynthetic process"/>
    <property type="evidence" value="ECO:0007669"/>
    <property type="project" value="TreeGrafter"/>
</dbReference>
<protein>
    <submittedName>
        <fullName evidence="6">Calcineurin-like phosphoesterase family protein</fullName>
    </submittedName>
</protein>
<dbReference type="GO" id="GO:0008758">
    <property type="term" value="F:UDP-2,3-diacylglucosamine hydrolase activity"/>
    <property type="evidence" value="ECO:0007669"/>
    <property type="project" value="TreeGrafter"/>
</dbReference>
<dbReference type="EMBL" id="PYGA01000029">
    <property type="protein sequence ID" value="PSK88751.1"/>
    <property type="molecule type" value="Genomic_DNA"/>
</dbReference>
<evidence type="ECO:0000259" key="5">
    <source>
        <dbReference type="Pfam" id="PF00149"/>
    </source>
</evidence>
<reference evidence="6 7" key="1">
    <citation type="submission" date="2018-03" db="EMBL/GenBank/DDBJ databases">
        <title>Genomic Encyclopedia of Archaeal and Bacterial Type Strains, Phase II (KMG-II): from individual species to whole genera.</title>
        <authorList>
            <person name="Goeker M."/>
        </authorList>
    </citation>
    <scope>NUCLEOTIDE SEQUENCE [LARGE SCALE GENOMIC DNA]</scope>
    <source>
        <strain evidence="6 7">DSM 45312</strain>
    </source>
</reference>
<keyword evidence="4" id="KW-1133">Transmembrane helix</keyword>
<feature type="region of interest" description="Disordered" evidence="3">
    <location>
        <begin position="494"/>
        <end position="575"/>
    </location>
</feature>
<feature type="compositionally biased region" description="Gly residues" evidence="3">
    <location>
        <begin position="523"/>
        <end position="564"/>
    </location>
</feature>
<dbReference type="Pfam" id="PF00149">
    <property type="entry name" value="Metallophos"/>
    <property type="match status" value="1"/>
</dbReference>
<dbReference type="GO" id="GO:0016020">
    <property type="term" value="C:membrane"/>
    <property type="evidence" value="ECO:0007669"/>
    <property type="project" value="GOC"/>
</dbReference>
<dbReference type="AlphaFoldDB" id="A0A2P8CUU9"/>
<evidence type="ECO:0000313" key="6">
    <source>
        <dbReference type="EMBL" id="PSK88751.1"/>
    </source>
</evidence>
<dbReference type="Gene3D" id="3.60.21.10">
    <property type="match status" value="1"/>
</dbReference>
<organism evidence="6 7">
    <name type="scientific">Murinocardiopsis flavida</name>
    <dbReference type="NCBI Taxonomy" id="645275"/>
    <lineage>
        <taxon>Bacteria</taxon>
        <taxon>Bacillati</taxon>
        <taxon>Actinomycetota</taxon>
        <taxon>Actinomycetes</taxon>
        <taxon>Streptosporangiales</taxon>
        <taxon>Nocardiopsidaceae</taxon>
        <taxon>Murinocardiopsis</taxon>
    </lineage>
</organism>
<sequence>MRTRDDGSVLAQLRAIPDPERLRTGIGLVRDGARRFLRSRWWRIASVVAAALLGGWLGLAMGGQVMTPVGPADVRLSVGPSWHGETVLNVAPLGKLGFDTHAAPLRFEASVSEIRLEAAQEMFENPAAIDQIAAGIGDDLRNGVIRLFVQAAIATVLGAAIAAMLLFRDWRRACYSGLTALLVFAAAGGAGYATFNPNAIAEPRYTGLLAGAPQVVGSAESAINRFSEYRRQLAGLLGNVSRLYEVTSTLPVYEDDDSTIRVLHVSDIHLNPAAWNVIRSLTDQFQVNVVVDSGDLTDRGSATEDAFTDEISSLKVPYVWVRGAHDSMGTQRAVESQDNAVVLDEDVREVEGIRFYGAGDPRFTPDKARGNPTRQQVTAIGDEQAAAVSGADPPLDVAVLHDPAQARSFSGEVPLVLSGHGHRRSTELEPTGTRFFEQGSTGGAGLLGMGDDDEPTPYQASVLYFDAETKRLQAWDDITLAGMGLTSAQIERHIEQEPDRDVKPLAPGDGTTPPASPTAPSGGTSGGASGGASGGIGGGALGGVNGGASGGANGGPSGGAGGAAGSPRPSPSAGR</sequence>
<evidence type="ECO:0000256" key="4">
    <source>
        <dbReference type="SAM" id="Phobius"/>
    </source>
</evidence>
<feature type="transmembrane region" description="Helical" evidence="4">
    <location>
        <begin position="147"/>
        <end position="167"/>
    </location>
</feature>